<dbReference type="InterPro" id="IPR011009">
    <property type="entry name" value="Kinase-like_dom_sf"/>
</dbReference>
<dbReference type="VEuPathDB" id="AmoebaDB:NAEGRDRAFT_81514"/>
<proteinExistence type="predicted"/>
<feature type="domain" description="Protein kinase" evidence="6">
    <location>
        <begin position="586"/>
        <end position="901"/>
    </location>
</feature>
<keyword evidence="2" id="KW-0547">Nucleotide-binding</keyword>
<keyword evidence="8" id="KW-1185">Reference proteome</keyword>
<dbReference type="OrthoDB" id="9992527at2759"/>
<dbReference type="InParanoid" id="D2VWU2"/>
<reference evidence="7 8" key="1">
    <citation type="journal article" date="2010" name="Cell">
        <title>The genome of Naegleria gruberi illuminates early eukaryotic versatility.</title>
        <authorList>
            <person name="Fritz-Laylin L.K."/>
            <person name="Prochnik S.E."/>
            <person name="Ginger M.L."/>
            <person name="Dacks J.B."/>
            <person name="Carpenter M.L."/>
            <person name="Field M.C."/>
            <person name="Kuo A."/>
            <person name="Paredez A."/>
            <person name="Chapman J."/>
            <person name="Pham J."/>
            <person name="Shu S."/>
            <person name="Neupane R."/>
            <person name="Cipriano M."/>
            <person name="Mancuso J."/>
            <person name="Tu H."/>
            <person name="Salamov A."/>
            <person name="Lindquist E."/>
            <person name="Shapiro H."/>
            <person name="Lucas S."/>
            <person name="Grigoriev I.V."/>
            <person name="Cande W.Z."/>
            <person name="Fulton C."/>
            <person name="Rokhsar D.S."/>
            <person name="Dawson S.C."/>
        </authorList>
    </citation>
    <scope>NUCLEOTIDE SEQUENCE [LARGE SCALE GENOMIC DNA]</scope>
    <source>
        <strain evidence="7 8">NEG-M</strain>
    </source>
</reference>
<dbReference type="Pfam" id="PF13475">
    <property type="entry name" value="DUF4116"/>
    <property type="match status" value="6"/>
</dbReference>
<dbReference type="InterPro" id="IPR025197">
    <property type="entry name" value="DUF4116"/>
</dbReference>
<evidence type="ECO:0000259" key="6">
    <source>
        <dbReference type="PROSITE" id="PS50011"/>
    </source>
</evidence>
<evidence type="ECO:0000256" key="2">
    <source>
        <dbReference type="ARBA" id="ARBA00022741"/>
    </source>
</evidence>
<dbReference type="PANTHER" id="PTHR11042">
    <property type="entry name" value="EUKARYOTIC TRANSLATION INITIATION FACTOR 2-ALPHA KINASE EIF2-ALPHA KINASE -RELATED"/>
    <property type="match status" value="1"/>
</dbReference>
<dbReference type="GO" id="GO:0005524">
    <property type="term" value="F:ATP binding"/>
    <property type="evidence" value="ECO:0007669"/>
    <property type="project" value="UniProtKB-KW"/>
</dbReference>
<dbReference type="SMART" id="SM00220">
    <property type="entry name" value="S_TKc"/>
    <property type="match status" value="1"/>
</dbReference>
<dbReference type="EMBL" id="GG738905">
    <property type="protein sequence ID" value="EFC38683.1"/>
    <property type="molecule type" value="Genomic_DNA"/>
</dbReference>
<keyword evidence="1" id="KW-0808">Transferase</keyword>
<keyword evidence="3" id="KW-0418">Kinase</keyword>
<dbReference type="Pfam" id="PF00069">
    <property type="entry name" value="Pkinase"/>
    <property type="match status" value="1"/>
</dbReference>
<dbReference type="eggNOG" id="KOG0596">
    <property type="taxonomic scope" value="Eukaryota"/>
</dbReference>
<evidence type="ECO:0000313" key="8">
    <source>
        <dbReference type="Proteomes" id="UP000006671"/>
    </source>
</evidence>
<evidence type="ECO:0000256" key="1">
    <source>
        <dbReference type="ARBA" id="ARBA00022679"/>
    </source>
</evidence>
<keyword evidence="4" id="KW-0067">ATP-binding</keyword>
<dbReference type="InterPro" id="IPR050339">
    <property type="entry name" value="CC_SR_Kinase"/>
</dbReference>
<accession>D2VWU2</accession>
<dbReference type="RefSeq" id="XP_002671427.1">
    <property type="nucleotide sequence ID" value="XM_002671381.1"/>
</dbReference>
<dbReference type="KEGG" id="ngr:NAEGRDRAFT_81514"/>
<dbReference type="GO" id="GO:0005634">
    <property type="term" value="C:nucleus"/>
    <property type="evidence" value="ECO:0007669"/>
    <property type="project" value="TreeGrafter"/>
</dbReference>
<gene>
    <name evidence="7" type="ORF">NAEGRDRAFT_81514</name>
</gene>
<dbReference type="GO" id="GO:0005737">
    <property type="term" value="C:cytoplasm"/>
    <property type="evidence" value="ECO:0007669"/>
    <property type="project" value="TreeGrafter"/>
</dbReference>
<feature type="coiled-coil region" evidence="5">
    <location>
        <begin position="926"/>
        <end position="997"/>
    </location>
</feature>
<organism evidence="8">
    <name type="scientific">Naegleria gruberi</name>
    <name type="common">Amoeba</name>
    <dbReference type="NCBI Taxonomy" id="5762"/>
    <lineage>
        <taxon>Eukaryota</taxon>
        <taxon>Discoba</taxon>
        <taxon>Heterolobosea</taxon>
        <taxon>Tetramitia</taxon>
        <taxon>Eutetramitia</taxon>
        <taxon>Vahlkampfiidae</taxon>
        <taxon>Naegleria</taxon>
    </lineage>
</organism>
<dbReference type="Proteomes" id="UP000006671">
    <property type="component" value="Unassembled WGS sequence"/>
</dbReference>
<dbReference type="AlphaFoldDB" id="D2VWU2"/>
<name>D2VWU2_NAEGR</name>
<dbReference type="PROSITE" id="PS50011">
    <property type="entry name" value="PROTEIN_KINASE_DOM"/>
    <property type="match status" value="1"/>
</dbReference>
<evidence type="ECO:0000256" key="3">
    <source>
        <dbReference type="ARBA" id="ARBA00022777"/>
    </source>
</evidence>
<dbReference type="Gene3D" id="1.10.510.10">
    <property type="entry name" value="Transferase(Phosphotransferase) domain 1"/>
    <property type="match status" value="1"/>
</dbReference>
<evidence type="ECO:0000256" key="5">
    <source>
        <dbReference type="SAM" id="Coils"/>
    </source>
</evidence>
<keyword evidence="5" id="KW-0175">Coiled coil</keyword>
<dbReference type="SUPFAM" id="SSF56112">
    <property type="entry name" value="Protein kinase-like (PK-like)"/>
    <property type="match status" value="1"/>
</dbReference>
<dbReference type="STRING" id="5762.D2VWU2"/>
<sequence length="1000" mass="117251">MIKKYSSNALYFANETFKNDRDAILTAVKENEFVLQYANETLKNDREFILEAVKINGKVLQYAKEIFKSDREIVLEAVKDDGLALEYANEILKHDREIGLEAVKENAEAFLYVNNTLKKDRGLVLKVVKQNGILLQYANELLKKDREIVLEAVKDDGLALEYANETLKQDREISLEASKQEFYRGIILESNIRYTPNLFYAFNNYIEFKNLRNDRKFILEAVKQNGLALEYANEIMKRDREIVLKAIQENGLALEYANETLKKDREIVLKAVKQNGLALEYVNEIMKKDREIVLKSVKKNGKPFQYAKDTLKNDRKFILEAVQHNRDIFLYVNAILKMDRGFILQVIKKNRDVLECADTSSVYYDTTLSYLLCNDTVLVYLLSKHNPELSRKFSPQLTQIIDESNNLNAKLSKDVIELYSKQLNSENDLYYCIELPNVEPDKSLTPHWFSFKPTYSVEFIEKLVIFQILKKVQEMEPSNDIFNGETTNYNFFCFKLDKLLEETLIQPKTVKDLRNTVESISSKFDTSFYSKKEIKCIRYFFITWTESDKSFTDYRRILSRYNEKHGDLSKIFKALNRYYKYFNKNYDFISILGNGAEGAVFKVLHRESRTLMAIKFKYEVEDSEESTNEIINLLKRTDMCGKIKCFDCGMIERHLYSVMELGEESLSDYIQANIEVYRNSSMMTKEKLIEILRIFMQILESVQSIHDHNILHGDLDPQNIVKVGDQYKLIDFETSKVIKTGNSITIARGKFAYMSPEVSHDNYTDDMFKRNNDSKLAHNIGNITISCDIFSLGCILLKLLTHCPLQLDEHFVNDSDLSKYKDNFIYFTTYGKYFYTVVTTSEGETKLHYAIEQLINKSIDTNYGVNNILIRCIITMIQRDSSKRLFCYSYKTTLENVIKFLNGEIEISNIEMDIKQYKEIKSLMSYSRLLEEINKVNQRNDFLNEKIKHLEDENNKLNQEINKLHQRNDILMENNKLNQENTELQEKIKILEEQIRKLHF</sequence>
<evidence type="ECO:0000256" key="4">
    <source>
        <dbReference type="ARBA" id="ARBA00022840"/>
    </source>
</evidence>
<evidence type="ECO:0000313" key="7">
    <source>
        <dbReference type="EMBL" id="EFC38683.1"/>
    </source>
</evidence>
<dbReference type="InterPro" id="IPR000719">
    <property type="entry name" value="Prot_kinase_dom"/>
</dbReference>
<protein>
    <submittedName>
        <fullName evidence="7">Predicted protein</fullName>
    </submittedName>
</protein>
<dbReference type="GO" id="GO:0004672">
    <property type="term" value="F:protein kinase activity"/>
    <property type="evidence" value="ECO:0007669"/>
    <property type="project" value="InterPro"/>
</dbReference>
<dbReference type="GeneID" id="8858392"/>
<dbReference type="Gene3D" id="3.30.200.20">
    <property type="entry name" value="Phosphorylase Kinase, domain 1"/>
    <property type="match status" value="1"/>
</dbReference>